<dbReference type="Gene3D" id="2.40.160.50">
    <property type="entry name" value="membrane protein fhac: a member of the omp85/tpsb transporter family"/>
    <property type="match status" value="1"/>
</dbReference>
<keyword evidence="4" id="KW-0732">Signal</keyword>
<evidence type="ECO:0000256" key="6">
    <source>
        <dbReference type="ARBA" id="ARBA00023136"/>
    </source>
</evidence>
<comment type="subcellular location">
    <subcellularLocation>
        <location evidence="1">Membrane</location>
    </subcellularLocation>
</comment>
<evidence type="ECO:0000259" key="9">
    <source>
        <dbReference type="PROSITE" id="PS51779"/>
    </source>
</evidence>
<dbReference type="Pfam" id="PF01103">
    <property type="entry name" value="Omp85"/>
    <property type="match status" value="1"/>
</dbReference>
<dbReference type="InterPro" id="IPR039910">
    <property type="entry name" value="D15-like"/>
</dbReference>
<reference evidence="10 11" key="1">
    <citation type="journal article" date="2017" name="Syst. Appl. Microbiol.">
        <title>Lebetimonas natsushimae sp. nov., a novel strictly anaerobic, moderately thermophilic chemoautotroph isolated from a deep-sea hydrothermal vent polychaete nest in the Mid-Okinawa Trough.</title>
        <authorList>
            <person name="Nagata R."/>
            <person name="Takaki Y."/>
            <person name="Tame A."/>
            <person name="Nunoura T."/>
            <person name="Muto H."/>
            <person name="Mino S."/>
            <person name="Sawayama S."/>
            <person name="Takai K."/>
            <person name="Nakagawa S."/>
        </authorList>
    </citation>
    <scope>NUCLEOTIDE SEQUENCE [LARGE SCALE GENOMIC DNA]</scope>
    <source>
        <strain evidence="10 11">HS1857</strain>
    </source>
</reference>
<dbReference type="NCBIfam" id="TIGR03303">
    <property type="entry name" value="OM_YaeT"/>
    <property type="match status" value="1"/>
</dbReference>
<comment type="caution">
    <text evidence="10">The sequence shown here is derived from an EMBL/GenBank/DDBJ whole genome shotgun (WGS) entry which is preliminary data.</text>
</comment>
<evidence type="ECO:0000256" key="8">
    <source>
        <dbReference type="NCBIfam" id="TIGR03303"/>
    </source>
</evidence>
<keyword evidence="11" id="KW-1185">Reference proteome</keyword>
<keyword evidence="3" id="KW-0812">Transmembrane</keyword>
<keyword evidence="2" id="KW-1134">Transmembrane beta strand</keyword>
<dbReference type="InterPro" id="IPR010827">
    <property type="entry name" value="BamA/TamA_POTRA"/>
</dbReference>
<dbReference type="GO" id="GO:0009279">
    <property type="term" value="C:cell outer membrane"/>
    <property type="evidence" value="ECO:0007669"/>
    <property type="project" value="UniProtKB-UniRule"/>
</dbReference>
<dbReference type="AlphaFoldDB" id="A0A292YE81"/>
<keyword evidence="7" id="KW-0998">Cell outer membrane</keyword>
<proteinExistence type="predicted"/>
<dbReference type="InterPro" id="IPR034746">
    <property type="entry name" value="POTRA"/>
</dbReference>
<organism evidence="10 11">
    <name type="scientific">Lebetimonas natsushimae</name>
    <dbReference type="NCBI Taxonomy" id="1936991"/>
    <lineage>
        <taxon>Bacteria</taxon>
        <taxon>Pseudomonadati</taxon>
        <taxon>Campylobacterota</taxon>
        <taxon>Epsilonproteobacteria</taxon>
        <taxon>Nautiliales</taxon>
        <taxon>Nautiliaceae</taxon>
        <taxon>Lebetimonas</taxon>
    </lineage>
</organism>
<dbReference type="Proteomes" id="UP000217944">
    <property type="component" value="Unassembled WGS sequence"/>
</dbReference>
<dbReference type="PROSITE" id="PS51779">
    <property type="entry name" value="POTRA"/>
    <property type="match status" value="1"/>
</dbReference>
<evidence type="ECO:0000256" key="5">
    <source>
        <dbReference type="ARBA" id="ARBA00022737"/>
    </source>
</evidence>
<evidence type="ECO:0000313" key="11">
    <source>
        <dbReference type="Proteomes" id="UP000217944"/>
    </source>
</evidence>
<dbReference type="RefSeq" id="WP_096258912.1">
    <property type="nucleotide sequence ID" value="NZ_BDME01000002.1"/>
</dbReference>
<dbReference type="InterPro" id="IPR000184">
    <property type="entry name" value="Bac_surfAg_D15"/>
</dbReference>
<dbReference type="PANTHER" id="PTHR12815">
    <property type="entry name" value="SORTING AND ASSEMBLY MACHINERY SAMM50 PROTEIN FAMILY MEMBER"/>
    <property type="match status" value="1"/>
</dbReference>
<evidence type="ECO:0000256" key="2">
    <source>
        <dbReference type="ARBA" id="ARBA00022452"/>
    </source>
</evidence>
<dbReference type="PIRSF" id="PIRSF006076">
    <property type="entry name" value="OM_assembly_OMP85"/>
    <property type="match status" value="1"/>
</dbReference>
<evidence type="ECO:0000313" key="10">
    <source>
        <dbReference type="EMBL" id="GAX87656.1"/>
    </source>
</evidence>
<dbReference type="Gene3D" id="3.10.20.310">
    <property type="entry name" value="membrane protein fhac"/>
    <property type="match status" value="4"/>
</dbReference>
<dbReference type="GO" id="GO:0071709">
    <property type="term" value="P:membrane assembly"/>
    <property type="evidence" value="ECO:0007669"/>
    <property type="project" value="InterPro"/>
</dbReference>
<keyword evidence="5" id="KW-0677">Repeat</keyword>
<feature type="domain" description="POTRA" evidence="9">
    <location>
        <begin position="333"/>
        <end position="405"/>
    </location>
</feature>
<keyword evidence="6" id="KW-0472">Membrane</keyword>
<dbReference type="InterPro" id="IPR023707">
    <property type="entry name" value="OM_assembly_BamA"/>
</dbReference>
<dbReference type="EMBL" id="BDME01000002">
    <property type="protein sequence ID" value="GAX87656.1"/>
    <property type="molecule type" value="Genomic_DNA"/>
</dbReference>
<dbReference type="PANTHER" id="PTHR12815:SF23">
    <property type="entry name" value="OUTER MEMBRANE PROTEIN ASSEMBLY FACTOR BAMA"/>
    <property type="match status" value="1"/>
</dbReference>
<dbReference type="OrthoDB" id="9803054at2"/>
<gene>
    <name evidence="10" type="ORF">LNAT_P0953</name>
</gene>
<evidence type="ECO:0000256" key="4">
    <source>
        <dbReference type="ARBA" id="ARBA00022729"/>
    </source>
</evidence>
<evidence type="ECO:0000256" key="1">
    <source>
        <dbReference type="ARBA" id="ARBA00004370"/>
    </source>
</evidence>
<protein>
    <recommendedName>
        <fullName evidence="8">Outer membrane protein assembly factor BamA</fullName>
    </recommendedName>
</protein>
<dbReference type="Pfam" id="PF07244">
    <property type="entry name" value="POTRA"/>
    <property type="match status" value="3"/>
</dbReference>
<name>A0A292YE81_9BACT</name>
<evidence type="ECO:0000256" key="3">
    <source>
        <dbReference type="ARBA" id="ARBA00022692"/>
    </source>
</evidence>
<accession>A0A292YE81</accession>
<sequence>MKKIITFIPFILLANINQIEYKGLIHISPITANTIITIHKGDELDLKKIDESIKNLYKTGYFKTIKADYTNNKLTFICQEKPIISKLEFENLSEDLKKLLKEQNIMPKKGEIYKKEIFEKLKDFIEQYYLAKKYFNTYINIEKNYITPTKLAIKVIIVKGKKINIKDVNFYGVKQIDKSDLIDLIENQPKTFWSFLPFFNAGELNVFKLPEDRNNIQNFYFNLGYMDSKVQMPLAKVNMDNYSSTIDYKIYEGKRYIIKKISIDYPKNIKVKLPKLELKPDKYFNISAMREDLNNIKHAFQNEGYAYVNVYPNIKKEGNYATIIYKVIPGEIVYIRNVTISGNNKTLDRVVRRNIFIAPGDKYSYQNITDSKYALQRTGYLEDVKIEEKKVSNNQIDLNVKVKEGLSGTLKAGISYGSYSKFGVSFSITEKDIFGSGQKLSASADLSATNKTYSISLYNPRVFDSKYSMNTSIFNDEFEGLSYTSKKRGFTLGIGKMLSRNLSANVTYGYTKIKLTNYDETELDYLKPSSTKSYIIGSLGYNSTDNYFFPTLGMKASASIEFAGIGGDERFTKTIGSFKYFYPLKNSTYKTYAILKYRIKAGAIKDNGYLPIDEKFYLGGIGSVRGFSSYSISPKDNNGNYIGGKYEFVTGPEISTPINRKIKLWASAFVDYGAVGEKSLDISRASAGIAINWITPVGPLTLVFAKPIKKEDGDDTRTFDFSIGASF</sequence>
<evidence type="ECO:0000256" key="7">
    <source>
        <dbReference type="ARBA" id="ARBA00023237"/>
    </source>
</evidence>